<proteinExistence type="predicted"/>
<evidence type="ECO:0000256" key="1">
    <source>
        <dbReference type="SAM" id="MobiDB-lite"/>
    </source>
</evidence>
<evidence type="ECO:0000313" key="3">
    <source>
        <dbReference type="EMBL" id="CAE4659608.1"/>
    </source>
</evidence>
<evidence type="ECO:0000256" key="2">
    <source>
        <dbReference type="SAM" id="Phobius"/>
    </source>
</evidence>
<dbReference type="EMBL" id="HBNR01082336">
    <property type="protein sequence ID" value="CAE4659608.1"/>
    <property type="molecule type" value="Transcribed_RNA"/>
</dbReference>
<keyword evidence="2" id="KW-0472">Membrane</keyword>
<feature type="region of interest" description="Disordered" evidence="1">
    <location>
        <begin position="1"/>
        <end position="20"/>
    </location>
</feature>
<feature type="transmembrane region" description="Helical" evidence="2">
    <location>
        <begin position="284"/>
        <end position="313"/>
    </location>
</feature>
<accession>A0A7S4SYN2</accession>
<name>A0A7S4SYN2_9DINO</name>
<gene>
    <name evidence="3" type="ORF">AMON00008_LOCUS58914</name>
</gene>
<feature type="transmembrane region" description="Helical" evidence="2">
    <location>
        <begin position="385"/>
        <end position="404"/>
    </location>
</feature>
<dbReference type="AlphaFoldDB" id="A0A7S4SYN2"/>
<keyword evidence="2" id="KW-1133">Transmembrane helix</keyword>
<feature type="region of interest" description="Disordered" evidence="1">
    <location>
        <begin position="133"/>
        <end position="177"/>
    </location>
</feature>
<protein>
    <submittedName>
        <fullName evidence="3">Uncharacterized protein</fullName>
    </submittedName>
</protein>
<reference evidence="3" key="1">
    <citation type="submission" date="2021-01" db="EMBL/GenBank/DDBJ databases">
        <authorList>
            <person name="Corre E."/>
            <person name="Pelletier E."/>
            <person name="Niang G."/>
            <person name="Scheremetjew M."/>
            <person name="Finn R."/>
            <person name="Kale V."/>
            <person name="Holt S."/>
            <person name="Cochrane G."/>
            <person name="Meng A."/>
            <person name="Brown T."/>
            <person name="Cohen L."/>
        </authorList>
    </citation>
    <scope>NUCLEOTIDE SEQUENCE</scope>
    <source>
        <strain evidence="3">CCMP3105</strain>
    </source>
</reference>
<sequence length="465" mass="49732">MQSPNVGGISPQPTVVGCTEEDEEVESAAQKLLRELLARQPSKLASWALEQARGLAAASAELEQTEAFQLAAALREASPEERKALARKAVTGLGELPPHRRAEAVRLAMQATDVAQRVSGPGVRQLLAEHGGAVPELQGGGAGDPDKDAPPPPPPPPTFGGASSSSGERCPQDGEAVSEAAPLVRNLLILAGEAKLSELPQGELKELVDEVKVEAAHLVEPTQLVDVVLELGPDEREQLTDALVEVKVFPEEQRGLLQEAVRPGGYADRLASVMRLLGRARKRMWIFALLPAAELLLALLLGGLSCGTSLLAWLRGDSILALGQVGALYFAYYTLAPVYREVQCDIVGLVQRWRAAGQQQDFWKRLEDTVPGVDPEVWRMGGASILVFALFTVVGAFWMFLGILELMGTMAYGCSSVVLFFCNLLIGIRLTVVSTLLVLVALRIWSGSPRPASSPRGTHEGSLSV</sequence>
<feature type="transmembrane region" description="Helical" evidence="2">
    <location>
        <begin position="319"/>
        <end position="339"/>
    </location>
</feature>
<organism evidence="3">
    <name type="scientific">Alexandrium monilatum</name>
    <dbReference type="NCBI Taxonomy" id="311494"/>
    <lineage>
        <taxon>Eukaryota</taxon>
        <taxon>Sar</taxon>
        <taxon>Alveolata</taxon>
        <taxon>Dinophyceae</taxon>
        <taxon>Gonyaulacales</taxon>
        <taxon>Pyrocystaceae</taxon>
        <taxon>Alexandrium</taxon>
    </lineage>
</organism>
<feature type="transmembrane region" description="Helical" evidence="2">
    <location>
        <begin position="416"/>
        <end position="442"/>
    </location>
</feature>
<keyword evidence="2" id="KW-0812">Transmembrane</keyword>